<reference evidence="4 5" key="1">
    <citation type="submission" date="2020-04" db="EMBL/GenBank/DDBJ databases">
        <authorList>
            <person name="Hitch T.C.A."/>
            <person name="Wylensek D."/>
            <person name="Clavel T."/>
        </authorList>
    </citation>
    <scope>NUCLEOTIDE SEQUENCE [LARGE SCALE GENOMIC DNA]</scope>
    <source>
        <strain evidence="4 5">BSM-130-P53-3C</strain>
    </source>
</reference>
<sequence length="735" mass="79039">MQNRGNTWLKTIAIMVAVTLVAAAALVLTTGWTSSPDLSYRSVDYQVKVMANGDLRITEHIDVKLQNRDRPWRQLYQRYTLDPDKLTAITDISVRNTTAGVSYSQADPIIAGSQTLSQWNSQYAGHWYIGTVDSSDSLQQYDPASTTNGTVELGWNIPAVNAADSIGFDISMTFKGVATAYDDVAAFQWEPVGESNSVPIGKLTGTVTFPEGISEKNSWAWLHYEGTSTTSRGKGGSLNFTAYDVKSGMYLDLVTMYDVSATKDVARHVSGDYRSTLMSTEQRKEQEWNSKRKVEAALLIAKIALAVIIGILIMLCLIMAIIRSKRKAAFPQDPGYRRDPPDMSPNNAAQLNGVIEHISSDQTQSRALNATMLSLASKHAIRILPGSAASYGAIDVSHPDGATVSSYVNTPQVAASVTSIPSYYNVTIAIEPGSYDPAHRDALNLCESESALLDYLQLVGEHHASRVFDMQQMRAMMNDWEEGARKLQDLKLKFILEYGKLNASTSYGGWSNLVACLSVVYAIVCHNMFASNLFLQFVTVLPVACCVGAYIGLIHLQVLTDKGKALATQIDAFKRYITDFSDFKDRGAADLALWDRYLVYAAAFGLSEVVMRQLAQAAPELSDARWLDENATDSLLYWMYRPSLWSFDFGPNAGAAFGGAAAGASFTPSSFTDLGDQLSAGFAQVSDAAQTLLAPASSSSGGGFSGGSFSSGSFSGGGGFGGGGGGAGGGSFGGR</sequence>
<accession>A0A7X9NP57</accession>
<evidence type="ECO:0000256" key="1">
    <source>
        <dbReference type="SAM" id="Phobius"/>
    </source>
</evidence>
<name>A0A7X9NP57_9BIFI</name>
<protein>
    <submittedName>
        <fullName evidence="4">DUF2207 domain-containing protein</fullName>
    </submittedName>
</protein>
<feature type="transmembrane region" description="Helical" evidence="1">
    <location>
        <begin position="12"/>
        <end position="32"/>
    </location>
</feature>
<keyword evidence="1" id="KW-0472">Membrane</keyword>
<gene>
    <name evidence="4" type="ORF">HF844_00190</name>
</gene>
<evidence type="ECO:0000313" key="5">
    <source>
        <dbReference type="Proteomes" id="UP000588369"/>
    </source>
</evidence>
<feature type="transmembrane region" description="Helical" evidence="1">
    <location>
        <begin position="510"/>
        <end position="529"/>
    </location>
</feature>
<feature type="transmembrane region" description="Helical" evidence="1">
    <location>
        <begin position="535"/>
        <end position="556"/>
    </location>
</feature>
<evidence type="ECO:0000259" key="2">
    <source>
        <dbReference type="Pfam" id="PF09972"/>
    </source>
</evidence>
<dbReference type="Pfam" id="PF20990">
    <property type="entry name" value="DUF2207_C"/>
    <property type="match status" value="1"/>
</dbReference>
<feature type="transmembrane region" description="Helical" evidence="1">
    <location>
        <begin position="299"/>
        <end position="322"/>
    </location>
</feature>
<dbReference type="InterPro" id="IPR018702">
    <property type="entry name" value="DUF2207"/>
</dbReference>
<dbReference type="EMBL" id="JABAGI010000001">
    <property type="protein sequence ID" value="NME61238.1"/>
    <property type="molecule type" value="Genomic_DNA"/>
</dbReference>
<proteinExistence type="predicted"/>
<feature type="domain" description="Predicted membrane protein YciQ-like C-terminal" evidence="3">
    <location>
        <begin position="334"/>
        <end position="614"/>
    </location>
</feature>
<organism evidence="4 5">
    <name type="scientific">Bifidobacterium thermophilum</name>
    <dbReference type="NCBI Taxonomy" id="33905"/>
    <lineage>
        <taxon>Bacteria</taxon>
        <taxon>Bacillati</taxon>
        <taxon>Actinomycetota</taxon>
        <taxon>Actinomycetes</taxon>
        <taxon>Bifidobacteriales</taxon>
        <taxon>Bifidobacteriaceae</taxon>
        <taxon>Bifidobacterium</taxon>
    </lineage>
</organism>
<comment type="caution">
    <text evidence="4">The sequence shown here is derived from an EMBL/GenBank/DDBJ whole genome shotgun (WGS) entry which is preliminary data.</text>
</comment>
<evidence type="ECO:0000259" key="3">
    <source>
        <dbReference type="Pfam" id="PF20990"/>
    </source>
</evidence>
<dbReference type="Pfam" id="PF09972">
    <property type="entry name" value="DUF2207"/>
    <property type="match status" value="1"/>
</dbReference>
<dbReference type="RefSeq" id="WP_168983603.1">
    <property type="nucleotide sequence ID" value="NZ_JABAGI010000001.1"/>
</dbReference>
<dbReference type="Proteomes" id="UP000588369">
    <property type="component" value="Unassembled WGS sequence"/>
</dbReference>
<dbReference type="AlphaFoldDB" id="A0A7X9NP57"/>
<evidence type="ECO:0000313" key="4">
    <source>
        <dbReference type="EMBL" id="NME61238.1"/>
    </source>
</evidence>
<keyword evidence="1" id="KW-0812">Transmembrane</keyword>
<feature type="domain" description="DUF2207" evidence="2">
    <location>
        <begin position="41"/>
        <end position="255"/>
    </location>
</feature>
<dbReference type="InterPro" id="IPR048389">
    <property type="entry name" value="YciQ-like_C"/>
</dbReference>
<keyword evidence="1" id="KW-1133">Transmembrane helix</keyword>